<evidence type="ECO:0000256" key="1">
    <source>
        <dbReference type="SAM" id="MobiDB-lite"/>
    </source>
</evidence>
<feature type="compositionally biased region" description="Polar residues" evidence="1">
    <location>
        <begin position="287"/>
        <end position="305"/>
    </location>
</feature>
<gene>
    <name evidence="2" type="ORF">HYH03_000687</name>
</gene>
<reference evidence="2" key="1">
    <citation type="journal article" date="2020" name="bioRxiv">
        <title>Comparative genomics of Chlamydomonas.</title>
        <authorList>
            <person name="Craig R.J."/>
            <person name="Hasan A.R."/>
            <person name="Ness R.W."/>
            <person name="Keightley P.D."/>
        </authorList>
    </citation>
    <scope>NUCLEOTIDE SEQUENCE</scope>
    <source>
        <strain evidence="2">CCAP 11/70</strain>
    </source>
</reference>
<feature type="compositionally biased region" description="Polar residues" evidence="1">
    <location>
        <begin position="430"/>
        <end position="439"/>
    </location>
</feature>
<keyword evidence="3" id="KW-1185">Reference proteome</keyword>
<feature type="compositionally biased region" description="Low complexity" evidence="1">
    <location>
        <begin position="277"/>
        <end position="286"/>
    </location>
</feature>
<feature type="region of interest" description="Disordered" evidence="1">
    <location>
        <begin position="28"/>
        <end position="57"/>
    </location>
</feature>
<evidence type="ECO:0000313" key="3">
    <source>
        <dbReference type="Proteomes" id="UP000612055"/>
    </source>
</evidence>
<feature type="region of interest" description="Disordered" evidence="1">
    <location>
        <begin position="258"/>
        <end position="334"/>
    </location>
</feature>
<feature type="compositionally biased region" description="Low complexity" evidence="1">
    <location>
        <begin position="621"/>
        <end position="633"/>
    </location>
</feature>
<proteinExistence type="predicted"/>
<dbReference type="Proteomes" id="UP000612055">
    <property type="component" value="Unassembled WGS sequence"/>
</dbReference>
<dbReference type="AlphaFoldDB" id="A0A835YGM8"/>
<feature type="compositionally biased region" description="Pro residues" evidence="1">
    <location>
        <begin position="374"/>
        <end position="387"/>
    </location>
</feature>
<accession>A0A835YGM8</accession>
<feature type="region of interest" description="Disordered" evidence="1">
    <location>
        <begin position="420"/>
        <end position="439"/>
    </location>
</feature>
<evidence type="ECO:0000313" key="2">
    <source>
        <dbReference type="EMBL" id="KAG2502201.1"/>
    </source>
</evidence>
<sequence length="641" mass="64892">MACSVSRRTKPALDFATAAIAEVTGEDVNPLPGQANEEACAQGEAHAAAPVPTSNGKSRRASLVIAETHELLHGLGEDAARSKALMEELEKLLAGSRSCASSSGRSEHGGAGAGAEGDGPAKPHCNVVEAQNFKSVEPIQIDSDDDSDTDEHHPFSPQPPRTPATPSGRRHSVTFEAPSARSEGRRSSVVMLDGTALMPVGGSSLRPSSTNTPFVVALGAAPAPPAGLRSSVSFTNRRASSLVATTAQAAHILGGRSYNDLRSSRRRSSTDAPGPLPHLLAALPALSGTSSGPGYAHSNASSRRATGQGDAADSPGASPAAPGPAPGPSTGVSAMRSRSFRNNLLLSCSLQPPSYSSGQLSIAESRSMLDGDAPPAPHLHSHPPPAGLYPAMHLDEAEEDAEAEAEAEAEAQAAACRGATADGGYAHSPSGLQRSSSSKRTGRFMKMLKGIFVPATSASQPSSGEAGRRAEPLARASTLDAAGLAERSQPSAGALSSMAPLARHPSMRRPTTTSHGQLQGPLPGGSPRSFTAARSTTACGGAAGGILGSEQRMEQVMRAAAAVAGMGHVGVRAGSLSAAQVPQVAAAVASFTSAARGPMPPSSSTQHGWVGEAYASNGGLSRSTSRRASSTFSQVGALPHL</sequence>
<feature type="region of interest" description="Disordered" evidence="1">
    <location>
        <begin position="368"/>
        <end position="387"/>
    </location>
</feature>
<feature type="region of interest" description="Disordered" evidence="1">
    <location>
        <begin position="617"/>
        <end position="641"/>
    </location>
</feature>
<organism evidence="2 3">
    <name type="scientific">Edaphochlamys debaryana</name>
    <dbReference type="NCBI Taxonomy" id="47281"/>
    <lineage>
        <taxon>Eukaryota</taxon>
        <taxon>Viridiplantae</taxon>
        <taxon>Chlorophyta</taxon>
        <taxon>core chlorophytes</taxon>
        <taxon>Chlorophyceae</taxon>
        <taxon>CS clade</taxon>
        <taxon>Chlamydomonadales</taxon>
        <taxon>Chlamydomonadales incertae sedis</taxon>
        <taxon>Edaphochlamys</taxon>
    </lineage>
</organism>
<feature type="region of interest" description="Disordered" evidence="1">
    <location>
        <begin position="504"/>
        <end position="533"/>
    </location>
</feature>
<comment type="caution">
    <text evidence="2">The sequence shown here is derived from an EMBL/GenBank/DDBJ whole genome shotgun (WGS) entry which is preliminary data.</text>
</comment>
<protein>
    <submittedName>
        <fullName evidence="2">Uncharacterized protein</fullName>
    </submittedName>
</protein>
<feature type="region of interest" description="Disordered" evidence="1">
    <location>
        <begin position="97"/>
        <end position="187"/>
    </location>
</feature>
<feature type="compositionally biased region" description="Low complexity" evidence="1">
    <location>
        <begin position="37"/>
        <end position="49"/>
    </location>
</feature>
<feature type="compositionally biased region" description="Low complexity" evidence="1">
    <location>
        <begin position="309"/>
        <end position="320"/>
    </location>
</feature>
<dbReference type="EMBL" id="JAEHOE010000001">
    <property type="protein sequence ID" value="KAG2502201.1"/>
    <property type="molecule type" value="Genomic_DNA"/>
</dbReference>
<name>A0A835YGM8_9CHLO</name>